<dbReference type="GO" id="GO:0005506">
    <property type="term" value="F:iron ion binding"/>
    <property type="evidence" value="ECO:0007669"/>
    <property type="project" value="InterPro"/>
</dbReference>
<evidence type="ECO:0000313" key="3">
    <source>
        <dbReference type="Proteomes" id="UP000541444"/>
    </source>
</evidence>
<gene>
    <name evidence="2" type="ORF">GIB67_042457</name>
</gene>
<dbReference type="AlphaFoldDB" id="A0A7J7M141"/>
<sequence length="184" mass="21081">VQYRMHPSLSEFPSNSFYEGTLQNGVTIVERKSTGIDFPWPIPNRPMFFHVQDIDGLLEAVEKQLQQARYRGVYLGHDVAIKILKFEHVNEASEEEDMKVLQQLGMEINAGFKNLMAFGGGPRYYTGADFVKLQMAIFFHCLVTKYRWMIVKEGDIVRRLGLILPYGIHIQLTEKEGNGSKIVV</sequence>
<evidence type="ECO:0000313" key="2">
    <source>
        <dbReference type="EMBL" id="KAF6148498.1"/>
    </source>
</evidence>
<comment type="caution">
    <text evidence="2">The sequence shown here is derived from an EMBL/GenBank/DDBJ whole genome shotgun (WGS) entry which is preliminary data.</text>
</comment>
<dbReference type="GO" id="GO:0004497">
    <property type="term" value="F:monooxygenase activity"/>
    <property type="evidence" value="ECO:0007669"/>
    <property type="project" value="InterPro"/>
</dbReference>
<protein>
    <recommendedName>
        <fullName evidence="1">DNA2/NAM7 helicase-like C-terminal domain-containing protein</fullName>
    </recommendedName>
</protein>
<dbReference type="Proteomes" id="UP000541444">
    <property type="component" value="Unassembled WGS sequence"/>
</dbReference>
<dbReference type="InterPro" id="IPR041679">
    <property type="entry name" value="DNA2/NAM7-like_C"/>
</dbReference>
<evidence type="ECO:0000259" key="1">
    <source>
        <dbReference type="Pfam" id="PF13087"/>
    </source>
</evidence>
<feature type="non-terminal residue" evidence="2">
    <location>
        <position position="1"/>
    </location>
</feature>
<dbReference type="SUPFAM" id="SSF48264">
    <property type="entry name" value="Cytochrome P450"/>
    <property type="match status" value="1"/>
</dbReference>
<dbReference type="InterPro" id="IPR036396">
    <property type="entry name" value="Cyt_P450_sf"/>
</dbReference>
<dbReference type="OrthoDB" id="6513042at2759"/>
<keyword evidence="3" id="KW-1185">Reference proteome</keyword>
<dbReference type="GO" id="GO:0016705">
    <property type="term" value="F:oxidoreductase activity, acting on paired donors, with incorporation or reduction of molecular oxygen"/>
    <property type="evidence" value="ECO:0007669"/>
    <property type="project" value="InterPro"/>
</dbReference>
<dbReference type="Gene3D" id="3.40.50.300">
    <property type="entry name" value="P-loop containing nucleotide triphosphate hydrolases"/>
    <property type="match status" value="1"/>
</dbReference>
<dbReference type="InterPro" id="IPR027417">
    <property type="entry name" value="P-loop_NTPase"/>
</dbReference>
<dbReference type="Gene3D" id="1.10.630.10">
    <property type="entry name" value="Cytochrome P450"/>
    <property type="match status" value="1"/>
</dbReference>
<dbReference type="GO" id="GO:0020037">
    <property type="term" value="F:heme binding"/>
    <property type="evidence" value="ECO:0007669"/>
    <property type="project" value="InterPro"/>
</dbReference>
<dbReference type="EMBL" id="JACGCM010001844">
    <property type="protein sequence ID" value="KAF6148498.1"/>
    <property type="molecule type" value="Genomic_DNA"/>
</dbReference>
<accession>A0A7J7M141</accession>
<organism evidence="2 3">
    <name type="scientific">Kingdonia uniflora</name>
    <dbReference type="NCBI Taxonomy" id="39325"/>
    <lineage>
        <taxon>Eukaryota</taxon>
        <taxon>Viridiplantae</taxon>
        <taxon>Streptophyta</taxon>
        <taxon>Embryophyta</taxon>
        <taxon>Tracheophyta</taxon>
        <taxon>Spermatophyta</taxon>
        <taxon>Magnoliopsida</taxon>
        <taxon>Ranunculales</taxon>
        <taxon>Circaeasteraceae</taxon>
        <taxon>Kingdonia</taxon>
    </lineage>
</organism>
<dbReference type="Pfam" id="PF13087">
    <property type="entry name" value="AAA_12"/>
    <property type="match status" value="1"/>
</dbReference>
<proteinExistence type="predicted"/>
<reference evidence="2 3" key="1">
    <citation type="journal article" date="2020" name="IScience">
        <title>Genome Sequencing of the Endangered Kingdonia uniflora (Circaeasteraceae, Ranunculales) Reveals Potential Mechanisms of Evolutionary Specialization.</title>
        <authorList>
            <person name="Sun Y."/>
            <person name="Deng T."/>
            <person name="Zhang A."/>
            <person name="Moore M.J."/>
            <person name="Landis J.B."/>
            <person name="Lin N."/>
            <person name="Zhang H."/>
            <person name="Zhang X."/>
            <person name="Huang J."/>
            <person name="Zhang X."/>
            <person name="Sun H."/>
            <person name="Wang H."/>
        </authorList>
    </citation>
    <scope>NUCLEOTIDE SEQUENCE [LARGE SCALE GENOMIC DNA]</scope>
    <source>
        <strain evidence="2">TB1705</strain>
        <tissue evidence="2">Leaf</tissue>
    </source>
</reference>
<feature type="domain" description="DNA2/NAM7 helicase-like C-terminal" evidence="1">
    <location>
        <begin position="1"/>
        <end position="50"/>
    </location>
</feature>
<name>A0A7J7M141_9MAGN</name>